<dbReference type="AlphaFoldDB" id="D5BUJ2"/>
<accession>D5BUJ2</accession>
<keyword evidence="1" id="KW-0472">Membrane</keyword>
<name>D5BUJ2_PUNMI</name>
<proteinExistence type="predicted"/>
<feature type="transmembrane region" description="Helical" evidence="1">
    <location>
        <begin position="141"/>
        <end position="172"/>
    </location>
</feature>
<evidence type="ECO:0008006" key="4">
    <source>
        <dbReference type="Google" id="ProtNLM"/>
    </source>
</evidence>
<feature type="transmembrane region" description="Helical" evidence="1">
    <location>
        <begin position="12"/>
        <end position="32"/>
    </location>
</feature>
<dbReference type="STRING" id="488538.SAR116_1696"/>
<protein>
    <recommendedName>
        <fullName evidence="4">MotA/TolQ/ExbB proton channel domain-containing protein</fullName>
    </recommendedName>
</protein>
<reference evidence="2 3" key="1">
    <citation type="journal article" date="2010" name="J. Bacteriol.">
        <title>Complete genome sequence of "Candidatus Puniceispirillum marinum" IMCC1322, a representative of the SAR116 clade in the Alphaproteobacteria.</title>
        <authorList>
            <person name="Oh H.M."/>
            <person name="Kwon K.K."/>
            <person name="Kang I."/>
            <person name="Kang S.G."/>
            <person name="Lee J.H."/>
            <person name="Kim S.J."/>
            <person name="Cho J.C."/>
        </authorList>
    </citation>
    <scope>NUCLEOTIDE SEQUENCE [LARGE SCALE GENOMIC DNA]</scope>
    <source>
        <strain evidence="2 3">IMCC1322</strain>
    </source>
</reference>
<dbReference type="RefSeq" id="WP_013046566.1">
    <property type="nucleotide sequence ID" value="NC_014010.1"/>
</dbReference>
<dbReference type="Proteomes" id="UP000007460">
    <property type="component" value="Chromosome"/>
</dbReference>
<dbReference type="eggNOG" id="ENOG5032S85">
    <property type="taxonomic scope" value="Bacteria"/>
</dbReference>
<dbReference type="EMBL" id="CP001751">
    <property type="protein sequence ID" value="ADE39939.1"/>
    <property type="molecule type" value="Genomic_DNA"/>
</dbReference>
<feature type="transmembrane region" description="Helical" evidence="1">
    <location>
        <begin position="44"/>
        <end position="69"/>
    </location>
</feature>
<dbReference type="OrthoDB" id="8447707at2"/>
<evidence type="ECO:0000313" key="2">
    <source>
        <dbReference type="EMBL" id="ADE39939.1"/>
    </source>
</evidence>
<dbReference type="KEGG" id="apb:SAR116_1696"/>
<evidence type="ECO:0000256" key="1">
    <source>
        <dbReference type="SAM" id="Phobius"/>
    </source>
</evidence>
<feature type="transmembrane region" description="Helical" evidence="1">
    <location>
        <begin position="97"/>
        <end position="121"/>
    </location>
</feature>
<evidence type="ECO:0000313" key="3">
    <source>
        <dbReference type="Proteomes" id="UP000007460"/>
    </source>
</evidence>
<sequence>MRLMPIVKVTHGLKALSLMLGVVVISLAASVILSGNTSANILRWALNVLGLPFLLLLGSLVFASLLALVKLYETTSIQNVAERDSRRLKWLQAGQQSCNGIATLALTFTLLGISLGIGQLSDGGLTPENINQVIANLTSQFSLAFMTSVIGLPLSAALRTVLIVANASLLVVSENKLENHKCGSTNPLIANPIV</sequence>
<keyword evidence="3" id="KW-1185">Reference proteome</keyword>
<dbReference type="HOGENOM" id="CLU_120956_0_0_5"/>
<keyword evidence="1" id="KW-1133">Transmembrane helix</keyword>
<organism evidence="2 3">
    <name type="scientific">Puniceispirillum marinum (strain IMCC1322)</name>
    <dbReference type="NCBI Taxonomy" id="488538"/>
    <lineage>
        <taxon>Bacteria</taxon>
        <taxon>Pseudomonadati</taxon>
        <taxon>Pseudomonadota</taxon>
        <taxon>Alphaproteobacteria</taxon>
        <taxon>Candidatus Puniceispirillales</taxon>
        <taxon>Candidatus Puniceispirillaceae</taxon>
        <taxon>Candidatus Puniceispirillum</taxon>
    </lineage>
</organism>
<keyword evidence="1" id="KW-0812">Transmembrane</keyword>
<gene>
    <name evidence="2" type="ordered locus">SAR116_1696</name>
</gene>